<feature type="non-terminal residue" evidence="2">
    <location>
        <position position="300"/>
    </location>
</feature>
<dbReference type="Proteomes" id="UP000681720">
    <property type="component" value="Unassembled WGS sequence"/>
</dbReference>
<evidence type="ECO:0000313" key="2">
    <source>
        <dbReference type="EMBL" id="CAF4020580.1"/>
    </source>
</evidence>
<protein>
    <submittedName>
        <fullName evidence="2">Uncharacterized protein</fullName>
    </submittedName>
</protein>
<feature type="compositionally biased region" description="Acidic residues" evidence="1">
    <location>
        <begin position="212"/>
        <end position="221"/>
    </location>
</feature>
<feature type="compositionally biased region" description="Low complexity" evidence="1">
    <location>
        <begin position="172"/>
        <end position="181"/>
    </location>
</feature>
<proteinExistence type="predicted"/>
<evidence type="ECO:0000256" key="1">
    <source>
        <dbReference type="SAM" id="MobiDB-lite"/>
    </source>
</evidence>
<feature type="compositionally biased region" description="Basic and acidic residues" evidence="1">
    <location>
        <begin position="260"/>
        <end position="269"/>
    </location>
</feature>
<organism evidence="2 3">
    <name type="scientific">Rotaria magnacalcarata</name>
    <dbReference type="NCBI Taxonomy" id="392030"/>
    <lineage>
        <taxon>Eukaryota</taxon>
        <taxon>Metazoa</taxon>
        <taxon>Spiralia</taxon>
        <taxon>Gnathifera</taxon>
        <taxon>Rotifera</taxon>
        <taxon>Eurotatoria</taxon>
        <taxon>Bdelloidea</taxon>
        <taxon>Philodinida</taxon>
        <taxon>Philodinidae</taxon>
        <taxon>Rotaria</taxon>
    </lineage>
</organism>
<comment type="caution">
    <text evidence="2">The sequence shown here is derived from an EMBL/GenBank/DDBJ whole genome shotgun (WGS) entry which is preliminary data.</text>
</comment>
<name>A0A8S2NW28_9BILA</name>
<feature type="region of interest" description="Disordered" evidence="1">
    <location>
        <begin position="260"/>
        <end position="300"/>
    </location>
</feature>
<reference evidence="2" key="1">
    <citation type="submission" date="2021-02" db="EMBL/GenBank/DDBJ databases">
        <authorList>
            <person name="Nowell W R."/>
        </authorList>
    </citation>
    <scope>NUCLEOTIDE SEQUENCE</scope>
</reference>
<accession>A0A8S2NW28</accession>
<feature type="compositionally biased region" description="Low complexity" evidence="1">
    <location>
        <begin position="75"/>
        <end position="85"/>
    </location>
</feature>
<evidence type="ECO:0000313" key="3">
    <source>
        <dbReference type="Proteomes" id="UP000681720"/>
    </source>
</evidence>
<feature type="region of interest" description="Disordered" evidence="1">
    <location>
        <begin position="26"/>
        <end position="221"/>
    </location>
</feature>
<dbReference type="AlphaFoldDB" id="A0A8S2NW28"/>
<sequence length="300" mass="34178">MGKRGRPPKKKPIDTAAKVDECYTILSSDEETGSKPETLSLPSPSQRRGMGNERNGTIVITPPNRSILSTKNVEKNAPLTRNNNNNKKKLILNGKNKKSDSSGDSDATEVYAVSNDESEDDKEKSQKISPIKRKRKPTLIKVNHDLSDNSDDNLTYSRRSNNTKARKRQETSSSSSSPLSSDENQSRKRLRPPIPTFKRAQAKKKKNKFDETSDENIVTDEDYNTDVEKMDDKTLIKRTDQRMLNDEDLTQMTKKALEDERQRVQRIQERQSQIPSSSQGFIDDDNLNFDSTIKRKDDEK</sequence>
<dbReference type="EMBL" id="CAJOBJ010005083">
    <property type="protein sequence ID" value="CAF4020580.1"/>
    <property type="molecule type" value="Genomic_DNA"/>
</dbReference>
<gene>
    <name evidence="2" type="ORF">GIL414_LOCUS12842</name>
</gene>
<feature type="compositionally biased region" description="Polar residues" evidence="1">
    <location>
        <begin position="35"/>
        <end position="46"/>
    </location>
</feature>